<keyword evidence="3" id="KW-0227">DNA damage</keyword>
<comment type="similarity">
    <text evidence="1">Belongs to the SWI5/SAE3 family.</text>
</comment>
<dbReference type="EMBL" id="BPLR01004768">
    <property type="protein sequence ID" value="GIX97355.1"/>
    <property type="molecule type" value="Genomic_DNA"/>
</dbReference>
<dbReference type="GO" id="GO:0034974">
    <property type="term" value="C:Swi5-Swi2 complex"/>
    <property type="evidence" value="ECO:0007669"/>
    <property type="project" value="TreeGrafter"/>
</dbReference>
<dbReference type="Proteomes" id="UP001054945">
    <property type="component" value="Unassembled WGS sequence"/>
</dbReference>
<evidence type="ECO:0000313" key="8">
    <source>
        <dbReference type="Proteomes" id="UP001054945"/>
    </source>
</evidence>
<evidence type="ECO:0000256" key="4">
    <source>
        <dbReference type="ARBA" id="ARBA00023204"/>
    </source>
</evidence>
<evidence type="ECO:0000256" key="2">
    <source>
        <dbReference type="ARBA" id="ARBA00019825"/>
    </source>
</evidence>
<gene>
    <name evidence="7" type="ORF">CEXT_284051</name>
</gene>
<comment type="function">
    <text evidence="5">Component of the swi5-sfr1 complex, a complex required for double-strand break repair via homologous recombination.</text>
</comment>
<evidence type="ECO:0000313" key="7">
    <source>
        <dbReference type="EMBL" id="GIX97355.1"/>
    </source>
</evidence>
<proteinExistence type="inferred from homology"/>
<name>A0AAV4PN44_CAEEX</name>
<dbReference type="AlphaFoldDB" id="A0AAV4PN44"/>
<dbReference type="PANTHER" id="PTHR28529:SF2">
    <property type="entry name" value="DNA REPAIR PROTEIN SWI5 HOMOLOG"/>
    <property type="match status" value="1"/>
</dbReference>
<protein>
    <recommendedName>
        <fullName evidence="2">DNA repair protein SWI5 homolog</fullName>
    </recommendedName>
    <alternativeName>
        <fullName evidence="6">Protein SAE3 homolog</fullName>
    </alternativeName>
</protein>
<comment type="caution">
    <text evidence="7">The sequence shown here is derived from an EMBL/GenBank/DDBJ whole genome shotgun (WGS) entry which is preliminary data.</text>
</comment>
<sequence>MWQKNEDFKKEIGVLKEEGFKEEQSKWYIDKLHDYNEIKDVAQMVMGRIAVHEQTTVRAVHEEFRMSDDD</sequence>
<dbReference type="GO" id="GO:0032798">
    <property type="term" value="C:Swi5-Sfr1 complex"/>
    <property type="evidence" value="ECO:0007669"/>
    <property type="project" value="TreeGrafter"/>
</dbReference>
<reference evidence="7 8" key="1">
    <citation type="submission" date="2021-06" db="EMBL/GenBank/DDBJ databases">
        <title>Caerostris extrusa draft genome.</title>
        <authorList>
            <person name="Kono N."/>
            <person name="Arakawa K."/>
        </authorList>
    </citation>
    <scope>NUCLEOTIDE SEQUENCE [LARGE SCALE GENOMIC DNA]</scope>
</reference>
<dbReference type="Gene3D" id="1.20.5.170">
    <property type="match status" value="1"/>
</dbReference>
<dbReference type="InterPro" id="IPR010760">
    <property type="entry name" value="DNA-repair_Swi5"/>
</dbReference>
<organism evidence="7 8">
    <name type="scientific">Caerostris extrusa</name>
    <name type="common">Bark spider</name>
    <name type="synonym">Caerostris bankana</name>
    <dbReference type="NCBI Taxonomy" id="172846"/>
    <lineage>
        <taxon>Eukaryota</taxon>
        <taxon>Metazoa</taxon>
        <taxon>Ecdysozoa</taxon>
        <taxon>Arthropoda</taxon>
        <taxon>Chelicerata</taxon>
        <taxon>Arachnida</taxon>
        <taxon>Araneae</taxon>
        <taxon>Araneomorphae</taxon>
        <taxon>Entelegynae</taxon>
        <taxon>Araneoidea</taxon>
        <taxon>Araneidae</taxon>
        <taxon>Caerostris</taxon>
    </lineage>
</organism>
<dbReference type="PANTHER" id="PTHR28529">
    <property type="entry name" value="DNA REPAIR PROTEIN SWI5 HOMOLOG"/>
    <property type="match status" value="1"/>
</dbReference>
<keyword evidence="4" id="KW-0234">DNA repair</keyword>
<evidence type="ECO:0000256" key="3">
    <source>
        <dbReference type="ARBA" id="ARBA00022763"/>
    </source>
</evidence>
<dbReference type="GO" id="GO:0000724">
    <property type="term" value="P:double-strand break repair via homologous recombination"/>
    <property type="evidence" value="ECO:0007669"/>
    <property type="project" value="TreeGrafter"/>
</dbReference>
<evidence type="ECO:0000256" key="1">
    <source>
        <dbReference type="ARBA" id="ARBA00008060"/>
    </source>
</evidence>
<accession>A0AAV4PN44</accession>
<evidence type="ECO:0000256" key="5">
    <source>
        <dbReference type="ARBA" id="ARBA00025380"/>
    </source>
</evidence>
<dbReference type="Pfam" id="PF07061">
    <property type="entry name" value="Swi5"/>
    <property type="match status" value="1"/>
</dbReference>
<keyword evidence="8" id="KW-1185">Reference proteome</keyword>
<evidence type="ECO:0000256" key="6">
    <source>
        <dbReference type="ARBA" id="ARBA00030081"/>
    </source>
</evidence>